<feature type="region of interest" description="Disordered" evidence="1">
    <location>
        <begin position="568"/>
        <end position="603"/>
    </location>
</feature>
<accession>A0A1Q3EWK7</accession>
<reference evidence="2" key="1">
    <citation type="submission" date="2017-01" db="EMBL/GenBank/DDBJ databases">
        <title>A deep insight into the sialotranscriptome of adult male and female Cluex tarsalis mosquitoes.</title>
        <authorList>
            <person name="Ribeiro J.M."/>
            <person name="Moreira F."/>
            <person name="Bernard K.A."/>
            <person name="Calvo E."/>
        </authorList>
    </citation>
    <scope>NUCLEOTIDE SEQUENCE</scope>
    <source>
        <strain evidence="2">Kern County</strain>
        <tissue evidence="2">Salivary glands</tissue>
    </source>
</reference>
<dbReference type="EMBL" id="GFDL01015389">
    <property type="protein sequence ID" value="JAV19656.1"/>
    <property type="molecule type" value="Transcribed_RNA"/>
</dbReference>
<feature type="compositionally biased region" description="Polar residues" evidence="1">
    <location>
        <begin position="359"/>
        <end position="369"/>
    </location>
</feature>
<feature type="compositionally biased region" description="Polar residues" evidence="1">
    <location>
        <begin position="407"/>
        <end position="419"/>
    </location>
</feature>
<dbReference type="AlphaFoldDB" id="A0A1Q3EWK7"/>
<feature type="compositionally biased region" description="Basic residues" evidence="1">
    <location>
        <begin position="285"/>
        <end position="299"/>
    </location>
</feature>
<sequence length="619" mass="69398">MSKRKPSFRVEQVLPDDDRLGARSNIWRTIMDKFSKTEESVELDIDAAINSLDYEVSDDSQISDVVESGIEDDSDQENREELNKQLELVVSKRKPIWEQNGLHKLMASIEAPNSQINMLSHEKVENWLLNRSAAAGSLNREISQGQETTILEKTVDGDRMKFHRKQHLTVSTKDDEDSLYSVDTAKYILSNKNKNSRSQIKVYKQVIKQYTMISTANGAKAPPPHPKLHSISNFPVIPEEQLSLSASHADVRHRSDSAIDTGTSMEQMSKLVSDRVLAKGSNSRASRKKVFKKTMKKKPTIKERSVTPTRSRTKPSSPPAQVMERALRNGAKVKKVPVETRTNKTAAAAKNRRIHWKESSISGRSATRGSSQNSSSEDEEDNEVFTRSKTRQKTPPPKRESRRRPTRQNNATSSHSESSPPKMPTPPRNKNLEKDLVAPFEAISLSPRKRLDLTVNQTTNMTALFSGANEKITNSTEINNATTTNPGTTSFANSTASSRAARIPGFPDQSRCLVVYEPPAIQPDLAPDARVRIQVADLNLAGVNKPRHLEKFAKFSYYIHPNSSVRFFPSDSEDDEPAPVPPVSLNSSDDDISYDDDDPILTYNPRYTDRLNVVEVRHD</sequence>
<name>A0A1Q3EWK7_CULTA</name>
<feature type="region of interest" description="Disordered" evidence="1">
    <location>
        <begin position="334"/>
        <end position="431"/>
    </location>
</feature>
<evidence type="ECO:0000256" key="1">
    <source>
        <dbReference type="SAM" id="MobiDB-lite"/>
    </source>
</evidence>
<feature type="region of interest" description="Disordered" evidence="1">
    <location>
        <begin position="277"/>
        <end position="320"/>
    </location>
</feature>
<proteinExistence type="predicted"/>
<protein>
    <submittedName>
        <fullName evidence="2">Uncharacterized protein</fullName>
    </submittedName>
</protein>
<organism evidence="2">
    <name type="scientific">Culex tarsalis</name>
    <name type="common">Encephalitis mosquito</name>
    <dbReference type="NCBI Taxonomy" id="7177"/>
    <lineage>
        <taxon>Eukaryota</taxon>
        <taxon>Metazoa</taxon>
        <taxon>Ecdysozoa</taxon>
        <taxon>Arthropoda</taxon>
        <taxon>Hexapoda</taxon>
        <taxon>Insecta</taxon>
        <taxon>Pterygota</taxon>
        <taxon>Neoptera</taxon>
        <taxon>Endopterygota</taxon>
        <taxon>Diptera</taxon>
        <taxon>Nematocera</taxon>
        <taxon>Culicoidea</taxon>
        <taxon>Culicidae</taxon>
        <taxon>Culicinae</taxon>
        <taxon>Culicini</taxon>
        <taxon>Culex</taxon>
        <taxon>Culex</taxon>
    </lineage>
</organism>
<feature type="compositionally biased region" description="Acidic residues" evidence="1">
    <location>
        <begin position="588"/>
        <end position="599"/>
    </location>
</feature>
<evidence type="ECO:0000313" key="2">
    <source>
        <dbReference type="EMBL" id="JAV19656.1"/>
    </source>
</evidence>